<dbReference type="InterPro" id="IPR006882">
    <property type="entry name" value="Herpes_Orf11"/>
</dbReference>
<dbReference type="OrthoDB" id="10661at10239"/>
<proteinExistence type="predicted"/>
<dbReference type="RefSeq" id="YP_009044399.1">
    <property type="nucleotide sequence ID" value="NC_024382.1"/>
</dbReference>
<keyword evidence="2" id="KW-1185">Reference proteome</keyword>
<organism evidence="1 2">
    <name type="scientific">Alcelaphine gammaherpesvirus 2</name>
    <dbReference type="NCBI Taxonomy" id="138184"/>
    <lineage>
        <taxon>Viruses</taxon>
        <taxon>Duplodnaviria</taxon>
        <taxon>Heunggongvirae</taxon>
        <taxon>Peploviricota</taxon>
        <taxon>Herviviricetes</taxon>
        <taxon>Herpesvirales</taxon>
        <taxon>Orthoherpesviridae</taxon>
        <taxon>Gammaherpesvirinae</taxon>
        <taxon>Macavirus</taxon>
        <taxon>Macavirus alcelaphinegamma2</taxon>
    </lineage>
</organism>
<dbReference type="Proteomes" id="UP000168428">
    <property type="component" value="Segment"/>
</dbReference>
<evidence type="ECO:0000313" key="1">
    <source>
        <dbReference type="EMBL" id="AIA62053.1"/>
    </source>
</evidence>
<gene>
    <name evidence="1" type="ORF">ALHV2gp13</name>
</gene>
<sequence length="408" mass="46120">MQQQTPANRLGRSMMSFRRFTRTKHQLSHWDFTIYDTYIKLTNIHRISTTSHDPHLPACPPLAQILQSKIPGYMFHSSAWQCRTMWMRFLLFGDEENCLKTPMVFIDSSAESIEIKLQHAAYQMAPAGSLVFYIVPLTFLCIDGLYLRSRVDKHPCVMNTSCSQVGACLDTQTPVVRLQGPMLSWDKENMPFILGQKTKPFLSKFVRVCALADEVCKVHDVCVGDEYVKIHVDYYYALDKHTLVDMCLALTNEAVLSFKFNPFVKTPWKPNPTKAPIVYMGEPVLIPGSCSTKVEYGNKYYVSKGLSATAIIVSLETDDTEFETDVCEWPPESTVQIMVSNKSMFPRMLTPGTHIADAHFLLAERQFLSRILPDKQLKNLSTCLKLPGGFCVNAAKLPSLCKTSASIN</sequence>
<name>A0A068ABP6_9GAMA</name>
<evidence type="ECO:0000313" key="2">
    <source>
        <dbReference type="Proteomes" id="UP000168428"/>
    </source>
</evidence>
<dbReference type="Pfam" id="PF04797">
    <property type="entry name" value="Herpes_ORF11"/>
    <property type="match status" value="1"/>
</dbReference>
<dbReference type="GeneID" id="19735491"/>
<accession>A0A068ABP6</accession>
<dbReference type="EMBL" id="KF274499">
    <property type="protein sequence ID" value="AIA62053.1"/>
    <property type="molecule type" value="Genomic_DNA"/>
</dbReference>
<reference evidence="1 2" key="1">
    <citation type="journal article" date="2014" name="Vet. Microbiol.">
        <title>Malignant catarrhal fever in American bison (Bison bison) experimentally infected with alcelaphine herpesvirus 2.</title>
        <authorList>
            <person name="Taus N.S."/>
            <person name="O'Toole D."/>
            <person name="Herndon D.R."/>
            <person name="Cunha C.W."/>
            <person name="Warg J.V."/>
            <person name="Seal B.S."/>
            <person name="Brooking A."/>
            <person name="Li H."/>
        </authorList>
    </citation>
    <scope>NUCLEOTIDE SEQUENCE [LARGE SCALE GENOMIC DNA]</scope>
    <source>
        <strain evidence="1">Topi-AlHV-2</strain>
    </source>
</reference>
<protein>
    <submittedName>
        <fullName evidence="1">Orf11</fullName>
    </submittedName>
</protein>
<dbReference type="KEGG" id="vg:19735491"/>